<evidence type="ECO:0000256" key="1">
    <source>
        <dbReference type="ARBA" id="ARBA00000085"/>
    </source>
</evidence>
<evidence type="ECO:0000259" key="4">
    <source>
        <dbReference type="PROSITE" id="PS50109"/>
    </source>
</evidence>
<dbReference type="Pfam" id="PF00512">
    <property type="entry name" value="HisKA"/>
    <property type="match status" value="1"/>
</dbReference>
<dbReference type="InterPro" id="IPR036097">
    <property type="entry name" value="HisK_dim/P_sf"/>
</dbReference>
<keyword evidence="6" id="KW-1185">Reference proteome</keyword>
<dbReference type="Proteomes" id="UP000294689">
    <property type="component" value="Unassembled WGS sequence"/>
</dbReference>
<protein>
    <recommendedName>
        <fullName evidence="2">histidine kinase</fullName>
        <ecNumber evidence="2">2.7.13.3</ecNumber>
    </recommendedName>
</protein>
<evidence type="ECO:0000313" key="5">
    <source>
        <dbReference type="EMBL" id="TDU39967.1"/>
    </source>
</evidence>
<dbReference type="InterPro" id="IPR029016">
    <property type="entry name" value="GAF-like_dom_sf"/>
</dbReference>
<dbReference type="Gene3D" id="3.30.565.10">
    <property type="entry name" value="Histidine kinase-like ATPase, C-terminal domain"/>
    <property type="match status" value="1"/>
</dbReference>
<dbReference type="SUPFAM" id="SSF55781">
    <property type="entry name" value="GAF domain-like"/>
    <property type="match status" value="1"/>
</dbReference>
<keyword evidence="5" id="KW-0808">Transferase</keyword>
<dbReference type="SMART" id="SM00387">
    <property type="entry name" value="HATPase_c"/>
    <property type="match status" value="1"/>
</dbReference>
<evidence type="ECO:0000256" key="3">
    <source>
        <dbReference type="ARBA" id="ARBA00022553"/>
    </source>
</evidence>
<dbReference type="RefSeq" id="WP_133758017.1">
    <property type="nucleotide sequence ID" value="NZ_SOBW01000008.1"/>
</dbReference>
<organism evidence="5 6">
    <name type="scientific">Gelidibacter sediminis</name>
    <dbReference type="NCBI Taxonomy" id="1608710"/>
    <lineage>
        <taxon>Bacteria</taxon>
        <taxon>Pseudomonadati</taxon>
        <taxon>Bacteroidota</taxon>
        <taxon>Flavobacteriia</taxon>
        <taxon>Flavobacteriales</taxon>
        <taxon>Flavobacteriaceae</taxon>
        <taxon>Gelidibacter</taxon>
    </lineage>
</organism>
<dbReference type="AlphaFoldDB" id="A0A4R7PY97"/>
<dbReference type="InterPro" id="IPR003018">
    <property type="entry name" value="GAF"/>
</dbReference>
<evidence type="ECO:0000256" key="2">
    <source>
        <dbReference type="ARBA" id="ARBA00012438"/>
    </source>
</evidence>
<proteinExistence type="predicted"/>
<reference evidence="5 6" key="1">
    <citation type="submission" date="2019-03" db="EMBL/GenBank/DDBJ databases">
        <title>Genomic Encyclopedia of Archaeal and Bacterial Type Strains, Phase II (KMG-II): from individual species to whole genera.</title>
        <authorList>
            <person name="Goeker M."/>
        </authorList>
    </citation>
    <scope>NUCLEOTIDE SEQUENCE [LARGE SCALE GENOMIC DNA]</scope>
    <source>
        <strain evidence="5 6">DSM 28135</strain>
    </source>
</reference>
<dbReference type="InterPro" id="IPR003661">
    <property type="entry name" value="HisK_dim/P_dom"/>
</dbReference>
<dbReference type="SMART" id="SM00065">
    <property type="entry name" value="GAF"/>
    <property type="match status" value="1"/>
</dbReference>
<feature type="domain" description="Histidine kinase" evidence="4">
    <location>
        <begin position="187"/>
        <end position="397"/>
    </location>
</feature>
<evidence type="ECO:0000313" key="6">
    <source>
        <dbReference type="Proteomes" id="UP000294689"/>
    </source>
</evidence>
<sequence length="397" mass="44640">MNIPKLPANEQQRLEILKEYHLLDTDPEVDYDNITKLISTICEAPISLITILDKERNFFKAHYGISFQESPRDISFCGHAILTDDPIFIIKDARMDERFIDNPLVNSGSAVFYAGVPLINPEGYALGTLCIFDHQPRTLSDTQKDALIILAKQVVNSMELRRQNHKLESAKKQLILHNQELKKFASHVSHDLKSPLANIIALTQLLKDDVSDKVSPTSLEYLNFINDSALILKDYIDGILLHYKADKLLKAKKQDVELSALCEDIKQLLLSKTDVMHCHASETIKEINKPALTQILINLVDNGLKYNDKKERVLHISYNSIIDYHEFTVTDNGVGIAKDQQELIFQLFTSIPYKNEVKPSTGIGLSTIKNLVIKLGGDIQVSSVLGEGSAFTFTIAK</sequence>
<dbReference type="PRINTS" id="PR00344">
    <property type="entry name" value="BCTRLSENSOR"/>
</dbReference>
<comment type="caution">
    <text evidence="5">The sequence shown here is derived from an EMBL/GenBank/DDBJ whole genome shotgun (WGS) entry which is preliminary data.</text>
</comment>
<dbReference type="Pfam" id="PF13185">
    <property type="entry name" value="GAF_2"/>
    <property type="match status" value="1"/>
</dbReference>
<dbReference type="Pfam" id="PF02518">
    <property type="entry name" value="HATPase_c"/>
    <property type="match status" value="1"/>
</dbReference>
<dbReference type="EC" id="2.7.13.3" evidence="2"/>
<dbReference type="PANTHER" id="PTHR43102">
    <property type="entry name" value="SLR1143 PROTEIN"/>
    <property type="match status" value="1"/>
</dbReference>
<dbReference type="Gene3D" id="1.10.287.130">
    <property type="match status" value="1"/>
</dbReference>
<dbReference type="SUPFAM" id="SSF55874">
    <property type="entry name" value="ATPase domain of HSP90 chaperone/DNA topoisomerase II/histidine kinase"/>
    <property type="match status" value="1"/>
</dbReference>
<dbReference type="GO" id="GO:0000155">
    <property type="term" value="F:phosphorelay sensor kinase activity"/>
    <property type="evidence" value="ECO:0007669"/>
    <property type="project" value="InterPro"/>
</dbReference>
<keyword evidence="3" id="KW-0597">Phosphoprotein</keyword>
<dbReference type="InterPro" id="IPR003594">
    <property type="entry name" value="HATPase_dom"/>
</dbReference>
<dbReference type="InterPro" id="IPR005467">
    <property type="entry name" value="His_kinase_dom"/>
</dbReference>
<dbReference type="InterPro" id="IPR004358">
    <property type="entry name" value="Sig_transdc_His_kin-like_C"/>
</dbReference>
<dbReference type="PANTHER" id="PTHR43102:SF2">
    <property type="entry name" value="GAF DOMAIN-CONTAINING PROTEIN"/>
    <property type="match status" value="1"/>
</dbReference>
<name>A0A4R7PY97_9FLAO</name>
<comment type="catalytic activity">
    <reaction evidence="1">
        <text>ATP + protein L-histidine = ADP + protein N-phospho-L-histidine.</text>
        <dbReference type="EC" id="2.7.13.3"/>
    </reaction>
</comment>
<dbReference type="SMART" id="SM00388">
    <property type="entry name" value="HisKA"/>
    <property type="match status" value="1"/>
</dbReference>
<dbReference type="InterPro" id="IPR036890">
    <property type="entry name" value="HATPase_C_sf"/>
</dbReference>
<accession>A0A4R7PY97</accession>
<dbReference type="Gene3D" id="3.30.450.40">
    <property type="match status" value="1"/>
</dbReference>
<dbReference type="EMBL" id="SOBW01000008">
    <property type="protein sequence ID" value="TDU39967.1"/>
    <property type="molecule type" value="Genomic_DNA"/>
</dbReference>
<dbReference type="CDD" id="cd00082">
    <property type="entry name" value="HisKA"/>
    <property type="match status" value="1"/>
</dbReference>
<dbReference type="SUPFAM" id="SSF47384">
    <property type="entry name" value="Homodimeric domain of signal transducing histidine kinase"/>
    <property type="match status" value="1"/>
</dbReference>
<dbReference type="OrthoDB" id="9811889at2"/>
<gene>
    <name evidence="5" type="ORF">BXY82_2006</name>
</gene>
<keyword evidence="5" id="KW-0418">Kinase</keyword>
<dbReference type="PROSITE" id="PS50109">
    <property type="entry name" value="HIS_KIN"/>
    <property type="match status" value="1"/>
</dbReference>